<dbReference type="RefSeq" id="WP_136942507.1">
    <property type="nucleotide sequence ID" value="NZ_SWKR01000002.1"/>
</dbReference>
<gene>
    <name evidence="1" type="ORF">FBR43_07145</name>
</gene>
<proteinExistence type="predicted"/>
<name>A0A4U1L256_9SPHN</name>
<sequence length="112" mass="11771">MLNVNDGDKQRVVRLGDVLRCSTVARMRPNDIVAAHAYAGCVGEVVTRCRDSVRVRFADGAIGLAFVGEMVDEPLSAPSSPIAAAWAITAEACAKDPELAEAYAAHGMKLAA</sequence>
<accession>A0A4U1L256</accession>
<evidence type="ECO:0000313" key="2">
    <source>
        <dbReference type="Proteomes" id="UP000309138"/>
    </source>
</evidence>
<protein>
    <submittedName>
        <fullName evidence="1">Uncharacterized protein</fullName>
    </submittedName>
</protein>
<keyword evidence="2" id="KW-1185">Reference proteome</keyword>
<dbReference type="AlphaFoldDB" id="A0A4U1L256"/>
<dbReference type="Proteomes" id="UP000309138">
    <property type="component" value="Unassembled WGS sequence"/>
</dbReference>
<evidence type="ECO:0000313" key="1">
    <source>
        <dbReference type="EMBL" id="TKD50564.1"/>
    </source>
</evidence>
<dbReference type="EMBL" id="SWKR01000002">
    <property type="protein sequence ID" value="TKD50564.1"/>
    <property type="molecule type" value="Genomic_DNA"/>
</dbReference>
<organism evidence="1 2">
    <name type="scientific">Sphingomonas baiyangensis</name>
    <dbReference type="NCBI Taxonomy" id="2572576"/>
    <lineage>
        <taxon>Bacteria</taxon>
        <taxon>Pseudomonadati</taxon>
        <taxon>Pseudomonadota</taxon>
        <taxon>Alphaproteobacteria</taxon>
        <taxon>Sphingomonadales</taxon>
        <taxon>Sphingomonadaceae</taxon>
        <taxon>Sphingomonas</taxon>
    </lineage>
</organism>
<comment type="caution">
    <text evidence="1">The sequence shown here is derived from an EMBL/GenBank/DDBJ whole genome shotgun (WGS) entry which is preliminary data.</text>
</comment>
<reference evidence="1 2" key="1">
    <citation type="submission" date="2019-04" db="EMBL/GenBank/DDBJ databases">
        <authorList>
            <person name="Yang Y."/>
            <person name="Wei D."/>
        </authorList>
    </citation>
    <scope>NUCLEOTIDE SEQUENCE [LARGE SCALE GENOMIC DNA]</scope>
    <source>
        <strain evidence="1 2">L-1-4w-11</strain>
    </source>
</reference>